<dbReference type="PANTHER" id="PTHR46796">
    <property type="entry name" value="HTH-TYPE TRANSCRIPTIONAL ACTIVATOR RHAS-RELATED"/>
    <property type="match status" value="1"/>
</dbReference>
<reference evidence="6 7" key="2">
    <citation type="submission" date="2018-08" db="EMBL/GenBank/DDBJ databases">
        <title>The draft genome of Acinetobacter sichuanensis strain WCHAc060041.</title>
        <authorList>
            <person name="Qin J."/>
            <person name="Feng Y."/>
            <person name="Zong Z."/>
        </authorList>
    </citation>
    <scope>NUCLEOTIDE SEQUENCE [LARGE SCALE GENOMIC DNA]</scope>
    <source>
        <strain evidence="6 7">WCHAc060041</strain>
    </source>
</reference>
<protein>
    <submittedName>
        <fullName evidence="6">AraC family transcriptional regulator</fullName>
    </submittedName>
</protein>
<dbReference type="AlphaFoldDB" id="A0A371YNP5"/>
<evidence type="ECO:0000313" key="5">
    <source>
        <dbReference type="EMBL" id="MFC2997701.1"/>
    </source>
</evidence>
<dbReference type="InterPro" id="IPR009057">
    <property type="entry name" value="Homeodomain-like_sf"/>
</dbReference>
<reference evidence="8" key="3">
    <citation type="journal article" date="2019" name="Int. J. Syst. Evol. Microbiol.">
        <title>The Global Catalogue of Microorganisms (GCM) 10K type strain sequencing project: providing services to taxonomists for standard genome sequencing and annotation.</title>
        <authorList>
            <consortium name="The Broad Institute Genomics Platform"/>
            <consortium name="The Broad Institute Genome Sequencing Center for Infectious Disease"/>
            <person name="Wu L."/>
            <person name="Ma J."/>
        </authorList>
    </citation>
    <scope>NUCLEOTIDE SEQUENCE [LARGE SCALE GENOMIC DNA]</scope>
    <source>
        <strain evidence="8">KCTC 62575</strain>
    </source>
</reference>
<dbReference type="PRINTS" id="PR00032">
    <property type="entry name" value="HTHARAC"/>
</dbReference>
<dbReference type="InterPro" id="IPR050204">
    <property type="entry name" value="AraC_XylS_family_regulators"/>
</dbReference>
<dbReference type="InterPro" id="IPR035418">
    <property type="entry name" value="AraC-bd_2"/>
</dbReference>
<name>A0A371YNP5_9GAMM</name>
<keyword evidence="2" id="KW-0238">DNA-binding</keyword>
<organism evidence="6 7">
    <name type="scientific">Acinetobacter sichuanensis</name>
    <dbReference type="NCBI Taxonomy" id="2136183"/>
    <lineage>
        <taxon>Bacteria</taxon>
        <taxon>Pseudomonadati</taxon>
        <taxon>Pseudomonadota</taxon>
        <taxon>Gammaproteobacteria</taxon>
        <taxon>Moraxellales</taxon>
        <taxon>Moraxellaceae</taxon>
        <taxon>Acinetobacter</taxon>
    </lineage>
</organism>
<dbReference type="EMBL" id="JBHRSF010000157">
    <property type="protein sequence ID" value="MFC2997701.1"/>
    <property type="molecule type" value="Genomic_DNA"/>
</dbReference>
<evidence type="ECO:0000259" key="4">
    <source>
        <dbReference type="PROSITE" id="PS01124"/>
    </source>
</evidence>
<gene>
    <name evidence="5" type="ORF">ACFODO_21120</name>
    <name evidence="6" type="ORF">C9E89_013240</name>
</gene>
<reference evidence="5" key="4">
    <citation type="submission" date="2024-09" db="EMBL/GenBank/DDBJ databases">
        <authorList>
            <person name="Sun Q."/>
            <person name="Mori K."/>
        </authorList>
    </citation>
    <scope>NUCLEOTIDE SEQUENCE</scope>
    <source>
        <strain evidence="5">KCTC 62575</strain>
    </source>
</reference>
<dbReference type="RefSeq" id="WP_107008813.1">
    <property type="nucleotide sequence ID" value="NZ_JBHRSF010000157.1"/>
</dbReference>
<dbReference type="GO" id="GO:0003700">
    <property type="term" value="F:DNA-binding transcription factor activity"/>
    <property type="evidence" value="ECO:0007669"/>
    <property type="project" value="InterPro"/>
</dbReference>
<dbReference type="Gene3D" id="1.10.10.60">
    <property type="entry name" value="Homeodomain-like"/>
    <property type="match status" value="1"/>
</dbReference>
<dbReference type="Pfam" id="PF12833">
    <property type="entry name" value="HTH_18"/>
    <property type="match status" value="1"/>
</dbReference>
<dbReference type="InterPro" id="IPR018060">
    <property type="entry name" value="HTH_AraC"/>
</dbReference>
<dbReference type="EMBL" id="PYIX02000022">
    <property type="protein sequence ID" value="RFC83086.1"/>
    <property type="molecule type" value="Genomic_DNA"/>
</dbReference>
<keyword evidence="3" id="KW-0804">Transcription</keyword>
<evidence type="ECO:0000313" key="7">
    <source>
        <dbReference type="Proteomes" id="UP000240957"/>
    </source>
</evidence>
<dbReference type="InterPro" id="IPR020449">
    <property type="entry name" value="Tscrpt_reg_AraC-type_HTH"/>
</dbReference>
<dbReference type="OrthoDB" id="9023142at2"/>
<dbReference type="Proteomes" id="UP000240957">
    <property type="component" value="Unassembled WGS sequence"/>
</dbReference>
<dbReference type="Proteomes" id="UP001595455">
    <property type="component" value="Unassembled WGS sequence"/>
</dbReference>
<accession>A0A371YNP5</accession>
<evidence type="ECO:0000256" key="1">
    <source>
        <dbReference type="ARBA" id="ARBA00023015"/>
    </source>
</evidence>
<dbReference type="PROSITE" id="PS01124">
    <property type="entry name" value="HTH_ARAC_FAMILY_2"/>
    <property type="match status" value="1"/>
</dbReference>
<dbReference type="GO" id="GO:0043565">
    <property type="term" value="F:sequence-specific DNA binding"/>
    <property type="evidence" value="ECO:0007669"/>
    <property type="project" value="InterPro"/>
</dbReference>
<evidence type="ECO:0000313" key="8">
    <source>
        <dbReference type="Proteomes" id="UP001595455"/>
    </source>
</evidence>
<feature type="domain" description="HTH araC/xylS-type" evidence="4">
    <location>
        <begin position="239"/>
        <end position="337"/>
    </location>
</feature>
<evidence type="ECO:0000313" key="6">
    <source>
        <dbReference type="EMBL" id="RFC83086.1"/>
    </source>
</evidence>
<dbReference type="SUPFAM" id="SSF46689">
    <property type="entry name" value="Homeodomain-like"/>
    <property type="match status" value="2"/>
</dbReference>
<evidence type="ECO:0000256" key="3">
    <source>
        <dbReference type="ARBA" id="ARBA00023163"/>
    </source>
</evidence>
<dbReference type="Pfam" id="PF14525">
    <property type="entry name" value="AraC_binding_2"/>
    <property type="match status" value="1"/>
</dbReference>
<keyword evidence="8" id="KW-1185">Reference proteome</keyword>
<dbReference type="PANTHER" id="PTHR46796:SF12">
    <property type="entry name" value="HTH-TYPE DNA-BINDING TRANSCRIPTIONAL ACTIVATOR EUTR"/>
    <property type="match status" value="1"/>
</dbReference>
<comment type="caution">
    <text evidence="6">The sequence shown here is derived from an EMBL/GenBank/DDBJ whole genome shotgun (WGS) entry which is preliminary data.</text>
</comment>
<dbReference type="SMART" id="SM00342">
    <property type="entry name" value="HTH_ARAC"/>
    <property type="match status" value="1"/>
</dbReference>
<proteinExistence type="predicted"/>
<reference evidence="5" key="1">
    <citation type="journal article" date="2014" name="Int. J. Syst. Evol. Microbiol.">
        <title>Complete genome of a new Firmicutes species belonging to the dominant human colonic microbiota ('Ruminococcus bicirculans') reveals two chromosomes and a selective capacity to utilize plant glucans.</title>
        <authorList>
            <consortium name="NISC Comparative Sequencing Program"/>
            <person name="Wegmann U."/>
            <person name="Louis P."/>
            <person name="Goesmann A."/>
            <person name="Henrissat B."/>
            <person name="Duncan S.H."/>
            <person name="Flint H.J."/>
        </authorList>
    </citation>
    <scope>NUCLEOTIDE SEQUENCE</scope>
    <source>
        <strain evidence="5">KCTC 62575</strain>
    </source>
</reference>
<evidence type="ECO:0000256" key="2">
    <source>
        <dbReference type="ARBA" id="ARBA00023125"/>
    </source>
</evidence>
<keyword evidence="1" id="KW-0805">Transcription regulation</keyword>
<sequence length="340" mass="39428">MSTPTQTEHSAFVSPFSNTLFSQQSLIFKNSDLAETQHNVAHVLKPHRLKACSSSSTLSSMHHIRCGHLSVSRLEYGLDVYIEPDCLTDFYLIQIPCEGYAEIEFQQQKFISYSQIAALLSPDMPLRMKWKARAPQMILKISKDRLLLHCQQHLANFNLTHPIFDPKLDFSQVSGQYFLQLFQQLLQAIHTDHHPLKHPLALQQFEANIYNALLYGQTHSYQAQLSQTQQRQISPHFIKSTQDYIHAHLHENLTIEILAQHAGISVRSLFLGFQKYLNMTPMQYLKELRFKQVHEELIQGSQAITEVALKWGFTHLGRFSQEYKKRYGYSPSETKVKFLR</sequence>